<keyword evidence="2" id="KW-1185">Reference proteome</keyword>
<dbReference type="RefSeq" id="WP_173037550.1">
    <property type="nucleotide sequence ID" value="NZ_AP022870.1"/>
</dbReference>
<protein>
    <submittedName>
        <fullName evidence="1">Uncharacterized protein</fullName>
    </submittedName>
</protein>
<dbReference type="EMBL" id="AP022870">
    <property type="protein sequence ID" value="BCB77883.1"/>
    <property type="molecule type" value="Genomic_DNA"/>
</dbReference>
<organism evidence="1 2">
    <name type="scientific">Phytohabitans flavus</name>
    <dbReference type="NCBI Taxonomy" id="1076124"/>
    <lineage>
        <taxon>Bacteria</taxon>
        <taxon>Bacillati</taxon>
        <taxon>Actinomycetota</taxon>
        <taxon>Actinomycetes</taxon>
        <taxon>Micromonosporales</taxon>
        <taxon>Micromonosporaceae</taxon>
    </lineage>
</organism>
<sequence length="119" mass="12970">MDDAHDHPDFQVTNPWYIVSVERLDAETVDLVMRKVAVSSGLDQLAYRETEIDALWSLVHMAVRAGRPGADHALALLWTAHDAVGEGDVNLALTALAQLKDMENLEEVGVPGAVPTSMH</sequence>
<name>A0A6F8XVN4_9ACTN</name>
<accession>A0A6F8XVN4</accession>
<dbReference type="AlphaFoldDB" id="A0A6F8XVN4"/>
<dbReference type="Proteomes" id="UP000502508">
    <property type="component" value="Chromosome"/>
</dbReference>
<evidence type="ECO:0000313" key="2">
    <source>
        <dbReference type="Proteomes" id="UP000502508"/>
    </source>
</evidence>
<dbReference type="KEGG" id="pfla:Pflav_042930"/>
<evidence type="ECO:0000313" key="1">
    <source>
        <dbReference type="EMBL" id="BCB77883.1"/>
    </source>
</evidence>
<reference evidence="1 2" key="2">
    <citation type="submission" date="2020-03" db="EMBL/GenBank/DDBJ databases">
        <authorList>
            <person name="Ichikawa N."/>
            <person name="Kimura A."/>
            <person name="Kitahashi Y."/>
            <person name="Uohara A."/>
        </authorList>
    </citation>
    <scope>NUCLEOTIDE SEQUENCE [LARGE SCALE GENOMIC DNA]</scope>
    <source>
        <strain evidence="1 2">NBRC 107702</strain>
    </source>
</reference>
<gene>
    <name evidence="1" type="ORF">Pflav_042930</name>
</gene>
<reference evidence="1 2" key="1">
    <citation type="submission" date="2020-03" db="EMBL/GenBank/DDBJ databases">
        <title>Whole genome shotgun sequence of Phytohabitans flavus NBRC 107702.</title>
        <authorList>
            <person name="Komaki H."/>
            <person name="Tamura T."/>
        </authorList>
    </citation>
    <scope>NUCLEOTIDE SEQUENCE [LARGE SCALE GENOMIC DNA]</scope>
    <source>
        <strain evidence="1 2">NBRC 107702</strain>
    </source>
</reference>
<proteinExistence type="predicted"/>